<protein>
    <recommendedName>
        <fullName evidence="1">DUF1330 domain-containing protein</fullName>
    </recommendedName>
</protein>
<gene>
    <name evidence="2" type="ORF">GCM10007350_15440</name>
</gene>
<feature type="domain" description="DUF1330" evidence="1">
    <location>
        <begin position="2"/>
        <end position="94"/>
    </location>
</feature>
<name>A0ABQ3GYE7_9NEIS</name>
<dbReference type="Gene3D" id="3.30.70.100">
    <property type="match status" value="1"/>
</dbReference>
<dbReference type="PANTHER" id="PTHR41521">
    <property type="match status" value="1"/>
</dbReference>
<evidence type="ECO:0000313" key="2">
    <source>
        <dbReference type="EMBL" id="GHD61299.1"/>
    </source>
</evidence>
<comment type="caution">
    <text evidence="2">The sequence shown here is derived from an EMBL/GenBank/DDBJ whole genome shotgun (WGS) entry which is preliminary data.</text>
</comment>
<sequence length="103" mass="11211">MPAYVIATVDVHDAVAYAPYAERSPATIAAHGGRYLVRNGPKQVLEGQLPEARIVVLEFPSVGHAQRWYDSDAYRAIRPIRQAASQGSLYIIDGHQVPVATLA</sequence>
<dbReference type="InterPro" id="IPR010753">
    <property type="entry name" value="DUF1330"/>
</dbReference>
<dbReference type="SUPFAM" id="SSF54909">
    <property type="entry name" value="Dimeric alpha+beta barrel"/>
    <property type="match status" value="1"/>
</dbReference>
<dbReference type="RefSeq" id="WP_189459699.1">
    <property type="nucleotide sequence ID" value="NZ_BMYO01000004.1"/>
</dbReference>
<dbReference type="InterPro" id="IPR011008">
    <property type="entry name" value="Dimeric_a/b-barrel"/>
</dbReference>
<keyword evidence="3" id="KW-1185">Reference proteome</keyword>
<dbReference type="PANTHER" id="PTHR41521:SF4">
    <property type="entry name" value="BLR0684 PROTEIN"/>
    <property type="match status" value="1"/>
</dbReference>
<proteinExistence type="predicted"/>
<reference evidence="3" key="1">
    <citation type="journal article" date="2019" name="Int. J. Syst. Evol. Microbiol.">
        <title>The Global Catalogue of Microorganisms (GCM) 10K type strain sequencing project: providing services to taxonomists for standard genome sequencing and annotation.</title>
        <authorList>
            <consortium name="The Broad Institute Genomics Platform"/>
            <consortium name="The Broad Institute Genome Sequencing Center for Infectious Disease"/>
            <person name="Wu L."/>
            <person name="Ma J."/>
        </authorList>
    </citation>
    <scope>NUCLEOTIDE SEQUENCE [LARGE SCALE GENOMIC DNA]</scope>
    <source>
        <strain evidence="3">KCTC 23701</strain>
    </source>
</reference>
<evidence type="ECO:0000259" key="1">
    <source>
        <dbReference type="Pfam" id="PF07045"/>
    </source>
</evidence>
<organism evidence="2 3">
    <name type="scientific">Jeongeupia chitinilytica</name>
    <dbReference type="NCBI Taxonomy" id="1041641"/>
    <lineage>
        <taxon>Bacteria</taxon>
        <taxon>Pseudomonadati</taxon>
        <taxon>Pseudomonadota</taxon>
        <taxon>Betaproteobacteria</taxon>
        <taxon>Neisseriales</taxon>
        <taxon>Chitinibacteraceae</taxon>
        <taxon>Jeongeupia</taxon>
    </lineage>
</organism>
<dbReference type="Pfam" id="PF07045">
    <property type="entry name" value="DUF1330"/>
    <property type="match status" value="1"/>
</dbReference>
<dbReference type="EMBL" id="BMYO01000004">
    <property type="protein sequence ID" value="GHD61299.1"/>
    <property type="molecule type" value="Genomic_DNA"/>
</dbReference>
<accession>A0ABQ3GYE7</accession>
<evidence type="ECO:0000313" key="3">
    <source>
        <dbReference type="Proteomes" id="UP000604737"/>
    </source>
</evidence>
<dbReference type="Proteomes" id="UP000604737">
    <property type="component" value="Unassembled WGS sequence"/>
</dbReference>